<dbReference type="Proteomes" id="UP000032180">
    <property type="component" value="Chromosome 1"/>
</dbReference>
<feature type="compositionally biased region" description="Pro residues" evidence="2">
    <location>
        <begin position="24"/>
        <end position="35"/>
    </location>
</feature>
<feature type="compositionally biased region" description="Acidic residues" evidence="2">
    <location>
        <begin position="1"/>
        <end position="10"/>
    </location>
</feature>
<dbReference type="Pfam" id="PF03195">
    <property type="entry name" value="LOB"/>
    <property type="match status" value="1"/>
</dbReference>
<dbReference type="STRING" id="77586.A0A0D9V266"/>
<feature type="compositionally biased region" description="Low complexity" evidence="2">
    <location>
        <begin position="151"/>
        <end position="164"/>
    </location>
</feature>
<evidence type="ECO:0000259" key="3">
    <source>
        <dbReference type="PROSITE" id="PS50891"/>
    </source>
</evidence>
<evidence type="ECO:0000256" key="2">
    <source>
        <dbReference type="SAM" id="MobiDB-lite"/>
    </source>
</evidence>
<evidence type="ECO:0000313" key="5">
    <source>
        <dbReference type="Proteomes" id="UP000032180"/>
    </source>
</evidence>
<accession>A0A0D9V266</accession>
<evidence type="ECO:0000313" key="4">
    <source>
        <dbReference type="EnsemblPlants" id="LPERR01G17360.1"/>
    </source>
</evidence>
<comment type="similarity">
    <text evidence="1">Belongs to the LOB domain-containing protein family.</text>
</comment>
<reference evidence="4" key="3">
    <citation type="submission" date="2015-04" db="UniProtKB">
        <authorList>
            <consortium name="EnsemblPlants"/>
        </authorList>
    </citation>
    <scope>IDENTIFICATION</scope>
</reference>
<dbReference type="PROSITE" id="PS50891">
    <property type="entry name" value="LOB"/>
    <property type="match status" value="1"/>
</dbReference>
<proteinExistence type="inferred from homology"/>
<sequence length="176" mass="18956">MFDENDDEFSSGDSKSPNTDTPQPESPPPPPPSPPTRRARRASTSSGSARRSARWRRTFRPTSRPRFQNAQRLFSIKNILRIMKKATAVGGEETRDDAVTSVIYESDAREADPVFGAAGITCKLSLELNRLAAELAAVSSQVEFNLGSSAERGGSATAAAGSRSHGPHHPPSGFEF</sequence>
<feature type="compositionally biased region" description="Polar residues" evidence="2">
    <location>
        <begin position="11"/>
        <end position="23"/>
    </location>
</feature>
<name>A0A0D9V266_9ORYZ</name>
<dbReference type="HOGENOM" id="CLU_1527362_0_0_1"/>
<organism evidence="4 5">
    <name type="scientific">Leersia perrieri</name>
    <dbReference type="NCBI Taxonomy" id="77586"/>
    <lineage>
        <taxon>Eukaryota</taxon>
        <taxon>Viridiplantae</taxon>
        <taxon>Streptophyta</taxon>
        <taxon>Embryophyta</taxon>
        <taxon>Tracheophyta</taxon>
        <taxon>Spermatophyta</taxon>
        <taxon>Magnoliopsida</taxon>
        <taxon>Liliopsida</taxon>
        <taxon>Poales</taxon>
        <taxon>Poaceae</taxon>
        <taxon>BOP clade</taxon>
        <taxon>Oryzoideae</taxon>
        <taxon>Oryzeae</taxon>
        <taxon>Oryzinae</taxon>
        <taxon>Leersia</taxon>
    </lineage>
</organism>
<dbReference type="AlphaFoldDB" id="A0A0D9V266"/>
<reference evidence="4 5" key="1">
    <citation type="submission" date="2012-08" db="EMBL/GenBank/DDBJ databases">
        <title>Oryza genome evolution.</title>
        <authorList>
            <person name="Wing R.A."/>
        </authorList>
    </citation>
    <scope>NUCLEOTIDE SEQUENCE</scope>
</reference>
<reference evidence="5" key="2">
    <citation type="submission" date="2013-12" db="EMBL/GenBank/DDBJ databases">
        <authorList>
            <person name="Yu Y."/>
            <person name="Lee S."/>
            <person name="de Baynast K."/>
            <person name="Wissotski M."/>
            <person name="Liu L."/>
            <person name="Talag J."/>
            <person name="Goicoechea J."/>
            <person name="Angelova A."/>
            <person name="Jetty R."/>
            <person name="Kudrna D."/>
            <person name="Golser W."/>
            <person name="Rivera L."/>
            <person name="Zhang J."/>
            <person name="Wing R."/>
        </authorList>
    </citation>
    <scope>NUCLEOTIDE SEQUENCE</scope>
</reference>
<dbReference type="Gramene" id="LPERR01G17360.1">
    <property type="protein sequence ID" value="LPERR01G17360.1"/>
    <property type="gene ID" value="LPERR01G17360"/>
</dbReference>
<keyword evidence="5" id="KW-1185">Reference proteome</keyword>
<feature type="region of interest" description="Disordered" evidence="2">
    <location>
        <begin position="151"/>
        <end position="176"/>
    </location>
</feature>
<dbReference type="PANTHER" id="PTHR31301">
    <property type="entry name" value="LOB DOMAIN-CONTAINING PROTEIN 4-RELATED"/>
    <property type="match status" value="1"/>
</dbReference>
<dbReference type="EnsemblPlants" id="LPERR01G17360.1">
    <property type="protein sequence ID" value="LPERR01G17360.1"/>
    <property type="gene ID" value="LPERR01G17360"/>
</dbReference>
<feature type="domain" description="LOB" evidence="3">
    <location>
        <begin position="31"/>
        <end position="142"/>
    </location>
</feature>
<protein>
    <recommendedName>
        <fullName evidence="3">LOB domain-containing protein</fullName>
    </recommendedName>
</protein>
<feature type="region of interest" description="Disordered" evidence="2">
    <location>
        <begin position="1"/>
        <end position="66"/>
    </location>
</feature>
<dbReference type="PANTHER" id="PTHR31301:SF21">
    <property type="entry name" value="LOB DOMAIN-CONTAINING PROTEIN 27-RELATED"/>
    <property type="match status" value="1"/>
</dbReference>
<dbReference type="InterPro" id="IPR004883">
    <property type="entry name" value="LOB"/>
</dbReference>
<evidence type="ECO:0000256" key="1">
    <source>
        <dbReference type="ARBA" id="ARBA00005474"/>
    </source>
</evidence>
<dbReference type="eggNOG" id="ENOG502SR84">
    <property type="taxonomic scope" value="Eukaryota"/>
</dbReference>